<keyword evidence="11" id="KW-1185">Reference proteome</keyword>
<dbReference type="EMBL" id="CAADRA010001054">
    <property type="protein sequence ID" value="VFT81461.1"/>
    <property type="molecule type" value="Genomic_DNA"/>
</dbReference>
<feature type="domain" description="Transcription elongation factor Eaf N-terminal" evidence="8">
    <location>
        <begin position="19"/>
        <end position="108"/>
    </location>
</feature>
<evidence type="ECO:0000259" key="8">
    <source>
        <dbReference type="Pfam" id="PF09816"/>
    </source>
</evidence>
<evidence type="ECO:0000256" key="6">
    <source>
        <dbReference type="ARBA" id="ARBA00023163"/>
    </source>
</evidence>
<name>A0A485KBA0_9STRA</name>
<dbReference type="GO" id="GO:0032783">
    <property type="term" value="C:super elongation complex"/>
    <property type="evidence" value="ECO:0007669"/>
    <property type="project" value="InterPro"/>
</dbReference>
<keyword evidence="4" id="KW-0805">Transcription regulation</keyword>
<evidence type="ECO:0000256" key="2">
    <source>
        <dbReference type="ARBA" id="ARBA00007798"/>
    </source>
</evidence>
<evidence type="ECO:0000313" key="9">
    <source>
        <dbReference type="EMBL" id="KAF0713410.1"/>
    </source>
</evidence>
<dbReference type="InterPro" id="IPR027093">
    <property type="entry name" value="EAF_fam"/>
</dbReference>
<keyword evidence="6" id="KW-0804">Transcription</keyword>
<dbReference type="OrthoDB" id="125903at2759"/>
<reference evidence="10 11" key="1">
    <citation type="submission" date="2019-03" db="EMBL/GenBank/DDBJ databases">
        <authorList>
            <person name="Gaulin E."/>
            <person name="Dumas B."/>
        </authorList>
    </citation>
    <scope>NUCLEOTIDE SEQUENCE [LARGE SCALE GENOMIC DNA]</scope>
    <source>
        <strain evidence="10">CBS 568.67</strain>
    </source>
</reference>
<dbReference type="Proteomes" id="UP000332933">
    <property type="component" value="Unassembled WGS sequence"/>
</dbReference>
<reference evidence="9" key="2">
    <citation type="submission" date="2019-06" db="EMBL/GenBank/DDBJ databases">
        <title>Genomics analysis of Aphanomyces spp. identifies a new class of oomycete effector associated with host adaptation.</title>
        <authorList>
            <person name="Gaulin E."/>
        </authorList>
    </citation>
    <scope>NUCLEOTIDE SEQUENCE</scope>
    <source>
        <strain evidence="9">CBS 578.67</strain>
    </source>
</reference>
<keyword evidence="3" id="KW-0597">Phosphoprotein</keyword>
<keyword evidence="7" id="KW-0539">Nucleus</keyword>
<dbReference type="GO" id="GO:0003711">
    <property type="term" value="F:transcription elongation factor activity"/>
    <property type="evidence" value="ECO:0007669"/>
    <property type="project" value="TreeGrafter"/>
</dbReference>
<protein>
    <submittedName>
        <fullName evidence="10">Aste57867_4347 protein</fullName>
    </submittedName>
</protein>
<comment type="subcellular location">
    <subcellularLocation>
        <location evidence="1">Nucleus</location>
    </subcellularLocation>
</comment>
<dbReference type="GO" id="GO:0006368">
    <property type="term" value="P:transcription elongation by RNA polymerase II"/>
    <property type="evidence" value="ECO:0007669"/>
    <property type="project" value="InterPro"/>
</dbReference>
<dbReference type="Pfam" id="PF09816">
    <property type="entry name" value="EAF"/>
    <property type="match status" value="1"/>
</dbReference>
<evidence type="ECO:0000256" key="3">
    <source>
        <dbReference type="ARBA" id="ARBA00022553"/>
    </source>
</evidence>
<evidence type="ECO:0000313" key="11">
    <source>
        <dbReference type="Proteomes" id="UP000332933"/>
    </source>
</evidence>
<evidence type="ECO:0000256" key="4">
    <source>
        <dbReference type="ARBA" id="ARBA00023015"/>
    </source>
</evidence>
<keyword evidence="5" id="KW-0010">Activator</keyword>
<dbReference type="InterPro" id="IPR019194">
    <property type="entry name" value="Tscrpt_elong_fac_Eaf_N"/>
</dbReference>
<dbReference type="PANTHER" id="PTHR15970:SF2">
    <property type="entry name" value="ELL-ASSOCIATED FACTOR EAF"/>
    <property type="match status" value="1"/>
</dbReference>
<evidence type="ECO:0000313" key="10">
    <source>
        <dbReference type="EMBL" id="VFT81461.1"/>
    </source>
</evidence>
<dbReference type="EMBL" id="VJMH01001054">
    <property type="protein sequence ID" value="KAF0713410.1"/>
    <property type="molecule type" value="Genomic_DNA"/>
</dbReference>
<evidence type="ECO:0000256" key="7">
    <source>
        <dbReference type="ARBA" id="ARBA00023242"/>
    </source>
</evidence>
<gene>
    <name evidence="10" type="primary">Aste57867_4347</name>
    <name evidence="9" type="ORF">As57867_004335</name>
    <name evidence="10" type="ORF">ASTE57867_4347</name>
</gene>
<accession>A0A485KBA0</accession>
<organism evidence="10 11">
    <name type="scientific">Aphanomyces stellatus</name>
    <dbReference type="NCBI Taxonomy" id="120398"/>
    <lineage>
        <taxon>Eukaryota</taxon>
        <taxon>Sar</taxon>
        <taxon>Stramenopiles</taxon>
        <taxon>Oomycota</taxon>
        <taxon>Saprolegniomycetes</taxon>
        <taxon>Saprolegniales</taxon>
        <taxon>Verrucalvaceae</taxon>
        <taxon>Aphanomyces</taxon>
    </lineage>
</organism>
<evidence type="ECO:0000256" key="1">
    <source>
        <dbReference type="ARBA" id="ARBA00004123"/>
    </source>
</evidence>
<evidence type="ECO:0000256" key="5">
    <source>
        <dbReference type="ARBA" id="ARBA00023159"/>
    </source>
</evidence>
<sequence length="130" mass="13918">MEDDSGAAAAPANGEDIVVRVGPSLKEGEGSDIQCSFRYEFQPASVDTSVCGLVSTDTSNAVVVEMAHAQAPGGIEFKGKLMENKDIDCVLIFDAQTNEFTIEKLPLACTQLRPQRKSSRATAVKRKTPI</sequence>
<proteinExistence type="inferred from homology"/>
<dbReference type="PANTHER" id="PTHR15970">
    <property type="entry name" value="ELL-ASSOCIATED FACTOR EAF"/>
    <property type="match status" value="1"/>
</dbReference>
<comment type="similarity">
    <text evidence="2">Belongs to the EAF family.</text>
</comment>
<dbReference type="AlphaFoldDB" id="A0A485KBA0"/>